<accession>A0AA86NY53</accession>
<evidence type="ECO:0000256" key="2">
    <source>
        <dbReference type="SAM" id="Phobius"/>
    </source>
</evidence>
<evidence type="ECO:0000256" key="1">
    <source>
        <dbReference type="SAM" id="MobiDB-lite"/>
    </source>
</evidence>
<keyword evidence="2" id="KW-0812">Transmembrane</keyword>
<evidence type="ECO:0000313" key="4">
    <source>
        <dbReference type="EMBL" id="CAL6091524.1"/>
    </source>
</evidence>
<evidence type="ECO:0000313" key="5">
    <source>
        <dbReference type="Proteomes" id="UP001642409"/>
    </source>
</evidence>
<dbReference type="AlphaFoldDB" id="A0AA86NY53"/>
<feature type="region of interest" description="Disordered" evidence="1">
    <location>
        <begin position="59"/>
        <end position="139"/>
    </location>
</feature>
<proteinExistence type="predicted"/>
<sequence>MTQIRIPWVFTLQYRFFKVKGIQNEYSVILSIQIVQYIGYRSFFIHFILILILTKQRTLISRKRKSPQSKSHKIKRPEKPVKSQPKDGQMNKKRQLTQNRKPSQSQRKPKRRSKLKNIRNSLSNNRELNKISTRLEEVK</sequence>
<keyword evidence="2" id="KW-0472">Membrane</keyword>
<feature type="compositionally biased region" description="Basic residues" evidence="1">
    <location>
        <begin position="107"/>
        <end position="117"/>
    </location>
</feature>
<feature type="transmembrane region" description="Helical" evidence="2">
    <location>
        <begin position="34"/>
        <end position="54"/>
    </location>
</feature>
<dbReference type="Proteomes" id="UP001642409">
    <property type="component" value="Unassembled WGS sequence"/>
</dbReference>
<comment type="caution">
    <text evidence="3">The sequence shown here is derived from an EMBL/GenBank/DDBJ whole genome shotgun (WGS) entry which is preliminary data.</text>
</comment>
<protein>
    <submittedName>
        <fullName evidence="4">Hypothetical_protein</fullName>
    </submittedName>
</protein>
<dbReference type="EMBL" id="CAXDID020000436">
    <property type="protein sequence ID" value="CAL6091524.1"/>
    <property type="molecule type" value="Genomic_DNA"/>
</dbReference>
<feature type="compositionally biased region" description="Basic and acidic residues" evidence="1">
    <location>
        <begin position="127"/>
        <end position="139"/>
    </location>
</feature>
<reference evidence="4 5" key="2">
    <citation type="submission" date="2024-07" db="EMBL/GenBank/DDBJ databases">
        <authorList>
            <person name="Akdeniz Z."/>
        </authorList>
    </citation>
    <scope>NUCLEOTIDE SEQUENCE [LARGE SCALE GENOMIC DNA]</scope>
</reference>
<feature type="compositionally biased region" description="Polar residues" evidence="1">
    <location>
        <begin position="96"/>
        <end position="106"/>
    </location>
</feature>
<feature type="compositionally biased region" description="Basic residues" evidence="1">
    <location>
        <begin position="60"/>
        <end position="76"/>
    </location>
</feature>
<reference evidence="3" key="1">
    <citation type="submission" date="2023-06" db="EMBL/GenBank/DDBJ databases">
        <authorList>
            <person name="Kurt Z."/>
        </authorList>
    </citation>
    <scope>NUCLEOTIDE SEQUENCE</scope>
</reference>
<keyword evidence="2" id="KW-1133">Transmembrane helix</keyword>
<keyword evidence="5" id="KW-1185">Reference proteome</keyword>
<gene>
    <name evidence="3" type="ORF">HINF_LOCUS14514</name>
    <name evidence="4" type="ORF">HINF_LOCUS65828</name>
</gene>
<dbReference type="EMBL" id="CATOUU010000377">
    <property type="protein sequence ID" value="CAI9926869.1"/>
    <property type="molecule type" value="Genomic_DNA"/>
</dbReference>
<name>A0AA86NY53_9EUKA</name>
<organism evidence="3">
    <name type="scientific">Hexamita inflata</name>
    <dbReference type="NCBI Taxonomy" id="28002"/>
    <lineage>
        <taxon>Eukaryota</taxon>
        <taxon>Metamonada</taxon>
        <taxon>Diplomonadida</taxon>
        <taxon>Hexamitidae</taxon>
        <taxon>Hexamitinae</taxon>
        <taxon>Hexamita</taxon>
    </lineage>
</organism>
<evidence type="ECO:0000313" key="3">
    <source>
        <dbReference type="EMBL" id="CAI9926869.1"/>
    </source>
</evidence>